<reference evidence="4" key="1">
    <citation type="submission" date="2015-10" db="EMBL/GenBank/DDBJ databases">
        <authorList>
            <person name="Luecker S."/>
            <person name="Luecker S."/>
        </authorList>
    </citation>
    <scope>NUCLEOTIDE SEQUENCE [LARGE SCALE GENOMIC DNA]</scope>
</reference>
<proteinExistence type="predicted"/>
<organism evidence="3 4">
    <name type="scientific">Candidatus Nitrospira nitrificans</name>
    <dbReference type="NCBI Taxonomy" id="1742973"/>
    <lineage>
        <taxon>Bacteria</taxon>
        <taxon>Pseudomonadati</taxon>
        <taxon>Nitrospirota</taxon>
        <taxon>Nitrospiria</taxon>
        <taxon>Nitrospirales</taxon>
        <taxon>Nitrospiraceae</taxon>
        <taxon>Nitrospira</taxon>
    </lineage>
</organism>
<evidence type="ECO:0000313" key="3">
    <source>
        <dbReference type="EMBL" id="CUS31671.1"/>
    </source>
</evidence>
<accession>A0A0S4L264</accession>
<evidence type="ECO:0000256" key="1">
    <source>
        <dbReference type="SAM" id="Phobius"/>
    </source>
</evidence>
<evidence type="ECO:0000313" key="4">
    <source>
        <dbReference type="Proteomes" id="UP000198736"/>
    </source>
</evidence>
<gene>
    <name evidence="3" type="ORF">COMA2_10228</name>
</gene>
<feature type="transmembrane region" description="Helical" evidence="1">
    <location>
        <begin position="190"/>
        <end position="210"/>
    </location>
</feature>
<feature type="domain" description="TPM" evidence="2">
    <location>
        <begin position="48"/>
        <end position="170"/>
    </location>
</feature>
<dbReference type="OrthoDB" id="9789413at2"/>
<sequence length="251" mass="27977">MIVHRPNGRGIGIGWASLLLMLSAVDAQASLYDRPKERVPLPSPIGYVSDHAQVVEPEWKDRIRSVCIDLEKKSSVEMVIVTVPSIKPYPSAKHYADALYEKWQIGSTQQEHGLMVLVAVQERQAAMALGRQMFPVITPAVRNEVSRLYLQPAIERGHFGEGLYRTAVALATPAQEVRFTPPSRPRIKGLGVWITLGTTAAIVSFFWWLSRPDLRHPYRRIQKREYWGTGQGGFGGNWGGFGGGTSGEGWR</sequence>
<keyword evidence="1" id="KW-0472">Membrane</keyword>
<keyword evidence="1" id="KW-1133">Transmembrane helix</keyword>
<name>A0A0S4L264_9BACT</name>
<dbReference type="AlphaFoldDB" id="A0A0S4L264"/>
<dbReference type="RefSeq" id="WP_090893875.1">
    <property type="nucleotide sequence ID" value="NZ_CZPZ01000001.1"/>
</dbReference>
<dbReference type="PANTHER" id="PTHR30373">
    <property type="entry name" value="UPF0603 PROTEIN YGCG"/>
    <property type="match status" value="1"/>
</dbReference>
<protein>
    <recommendedName>
        <fullName evidence="2">TPM domain-containing protein</fullName>
    </recommendedName>
</protein>
<dbReference type="Proteomes" id="UP000198736">
    <property type="component" value="Unassembled WGS sequence"/>
</dbReference>
<dbReference type="InterPro" id="IPR007621">
    <property type="entry name" value="TPM_dom"/>
</dbReference>
<dbReference type="Gene3D" id="3.10.310.50">
    <property type="match status" value="1"/>
</dbReference>
<evidence type="ECO:0000259" key="2">
    <source>
        <dbReference type="Pfam" id="PF04536"/>
    </source>
</evidence>
<dbReference type="STRING" id="1742973.COMA2_10228"/>
<dbReference type="EMBL" id="CZPZ01000001">
    <property type="protein sequence ID" value="CUS31671.1"/>
    <property type="molecule type" value="Genomic_DNA"/>
</dbReference>
<dbReference type="Pfam" id="PF04536">
    <property type="entry name" value="TPM_phosphatase"/>
    <property type="match status" value="1"/>
</dbReference>
<dbReference type="PANTHER" id="PTHR30373:SF2">
    <property type="entry name" value="UPF0603 PROTEIN YGCG"/>
    <property type="match status" value="1"/>
</dbReference>
<keyword evidence="4" id="KW-1185">Reference proteome</keyword>
<keyword evidence="1" id="KW-0812">Transmembrane</keyword>